<sequence length="117" mass="12791">MLTDVRRCLLGCYSNSKKIFGTSKDVRRETGVRHPRVVGLSYLYASGLVETEYVIRVLLDCHIANKAVWWWSAIVGNGASNYDAALSCGMAFHSYGPNGPVMRPPPDGDNDTAAVIV</sequence>
<comment type="caution">
    <text evidence="1">The sequence shown here is derived from an EMBL/GenBank/DDBJ whole genome shotgun (WGS) entry which is preliminary data.</text>
</comment>
<organism evidence="1 2">
    <name type="scientific">Nephila pilipes</name>
    <name type="common">Giant wood spider</name>
    <name type="synonym">Nephila maculata</name>
    <dbReference type="NCBI Taxonomy" id="299642"/>
    <lineage>
        <taxon>Eukaryota</taxon>
        <taxon>Metazoa</taxon>
        <taxon>Ecdysozoa</taxon>
        <taxon>Arthropoda</taxon>
        <taxon>Chelicerata</taxon>
        <taxon>Arachnida</taxon>
        <taxon>Araneae</taxon>
        <taxon>Araneomorphae</taxon>
        <taxon>Entelegynae</taxon>
        <taxon>Araneoidea</taxon>
        <taxon>Nephilidae</taxon>
        <taxon>Nephila</taxon>
    </lineage>
</organism>
<evidence type="ECO:0000313" key="1">
    <source>
        <dbReference type="EMBL" id="GFT10146.1"/>
    </source>
</evidence>
<dbReference type="Proteomes" id="UP000887013">
    <property type="component" value="Unassembled WGS sequence"/>
</dbReference>
<protein>
    <submittedName>
        <fullName evidence="1">Uncharacterized protein</fullName>
    </submittedName>
</protein>
<name>A0A8X6NF22_NEPPI</name>
<evidence type="ECO:0000313" key="2">
    <source>
        <dbReference type="Proteomes" id="UP000887013"/>
    </source>
</evidence>
<proteinExistence type="predicted"/>
<dbReference type="AlphaFoldDB" id="A0A8X6NF22"/>
<reference evidence="1" key="1">
    <citation type="submission" date="2020-08" db="EMBL/GenBank/DDBJ databases">
        <title>Multicomponent nature underlies the extraordinary mechanical properties of spider dragline silk.</title>
        <authorList>
            <person name="Kono N."/>
            <person name="Nakamura H."/>
            <person name="Mori M."/>
            <person name="Yoshida Y."/>
            <person name="Ohtoshi R."/>
            <person name="Malay A.D."/>
            <person name="Moran D.A.P."/>
            <person name="Tomita M."/>
            <person name="Numata K."/>
            <person name="Arakawa K."/>
        </authorList>
    </citation>
    <scope>NUCLEOTIDE SEQUENCE</scope>
</reference>
<accession>A0A8X6NF22</accession>
<keyword evidence="2" id="KW-1185">Reference proteome</keyword>
<dbReference type="EMBL" id="BMAW01103648">
    <property type="protein sequence ID" value="GFT10146.1"/>
    <property type="molecule type" value="Genomic_DNA"/>
</dbReference>
<gene>
    <name evidence="1" type="ORF">NPIL_149151</name>
</gene>